<dbReference type="GO" id="GO:0009736">
    <property type="term" value="P:cytokinin-activated signaling pathway"/>
    <property type="evidence" value="ECO:0007669"/>
    <property type="project" value="InterPro"/>
</dbReference>
<dbReference type="GO" id="GO:0000160">
    <property type="term" value="P:phosphorelay signal transduction system"/>
    <property type="evidence" value="ECO:0007669"/>
    <property type="project" value="UniProtKB-KW"/>
</dbReference>
<keyword evidence="7 9" id="KW-0539">Nucleus</keyword>
<keyword evidence="6" id="KW-0804">Transcription</keyword>
<dbReference type="SUPFAM" id="SSF52172">
    <property type="entry name" value="CheY-like"/>
    <property type="match status" value="1"/>
</dbReference>
<feature type="compositionally biased region" description="Polar residues" evidence="10">
    <location>
        <begin position="254"/>
        <end position="273"/>
    </location>
</feature>
<evidence type="ECO:0000256" key="3">
    <source>
        <dbReference type="ARBA" id="ARBA00023012"/>
    </source>
</evidence>
<dbReference type="AlphaFoldDB" id="A0A8K0HNY2"/>
<dbReference type="GO" id="GO:0045892">
    <property type="term" value="P:negative regulation of DNA-templated transcription"/>
    <property type="evidence" value="ECO:0007669"/>
    <property type="project" value="UniProtKB-ARBA"/>
</dbReference>
<dbReference type="Pfam" id="PF06203">
    <property type="entry name" value="CCT"/>
    <property type="match status" value="1"/>
</dbReference>
<protein>
    <recommendedName>
        <fullName evidence="15">Pseudo-response regulator 7</fullName>
    </recommendedName>
</protein>
<evidence type="ECO:0000259" key="12">
    <source>
        <dbReference type="PROSITE" id="PS51017"/>
    </source>
</evidence>
<sequence length="769" mass="84481">MWGFEYQYNLMCFEQKEVSNGVVGEEQGLGSPEEESRVNDVRQDVNSGLRGPIQVNNGFQVLPPQSQVSMVRWERILPTRSLKVLLVENDDSTRHVVSALLRNCSYEVSAAANGLEAWKILEDPNNHNDLVLTEVVMPVLSGIGLLCKIMSHRTLKNIPVIMMSSHDSMGMVFKCLSKGAVDFLLKPIRKNELKNLWQHVWRRCHSSSGSGSESGTQTRKSTRSRSYDESEKDTGSSDEHRHGSTGLSIRDGSDNGSGTQNSRAGEVESSLQMSPGDPSADAPDSTCAQVIHTKPEKCTNRWVHSTETKECQEQDEQLDNVAFDKDLKKGVSCNSDLQCEYQQKLSLPLTSKRQDKLPDVDSKPFDKGQLDHNIEKISSSANVNCTKPLDDGRIFDISKDVSIISQMKTSCDSGEFPSLELTLKRPRGPGDVGNAVHDDSNILRHSDLSAFSKYNTVSSANQTLTGNVGSCSPVDNSSVAPNTGAMHNFPTHSKRTTLNQQSIGSINNNAVASTNKYVVPKEEALNEKPESESAFKSSHLSAFQPLQSGCLCLAPQGTRRKEDDATAIQVQAPLRGSHQRVQVQHHHHHHHHYHHHVHNVQQPLQPDHDDHSLKEMAATAQQCGSSNVFGGHVESQAGTYSVNGSASGSNHGSNGHNGSNTALNVAMTNLESDNGAVETSGGGGISRINSGNEVEENQVAQRVAALNKFRQKRKERCFEKRVRYHSRKKLAEQRPRIRGQFVRQSETSVGKEYQSEGLTSGDNSGESVQ</sequence>
<gene>
    <name evidence="13" type="ORF">FNV43_RR05533</name>
</gene>
<proteinExistence type="inferred from homology"/>
<dbReference type="GO" id="GO:0007623">
    <property type="term" value="P:circadian rhythm"/>
    <property type="evidence" value="ECO:0007669"/>
    <property type="project" value="UniProtKB-ARBA"/>
</dbReference>
<feature type="region of interest" description="Disordered" evidence="10">
    <location>
        <begin position="731"/>
        <end position="769"/>
    </location>
</feature>
<name>A0A8K0HNY2_9ROSA</name>
<dbReference type="InterPro" id="IPR001789">
    <property type="entry name" value="Sig_transdc_resp-reg_receiver"/>
</dbReference>
<comment type="subcellular location">
    <subcellularLocation>
        <location evidence="1 9">Nucleus</location>
    </subcellularLocation>
</comment>
<dbReference type="InterPro" id="IPR010402">
    <property type="entry name" value="CCT_domain"/>
</dbReference>
<dbReference type="GO" id="GO:0010017">
    <property type="term" value="P:red or far-red light signaling pathway"/>
    <property type="evidence" value="ECO:0007669"/>
    <property type="project" value="UniProtKB-ARBA"/>
</dbReference>
<organism evidence="13 14">
    <name type="scientific">Rhamnella rubrinervis</name>
    <dbReference type="NCBI Taxonomy" id="2594499"/>
    <lineage>
        <taxon>Eukaryota</taxon>
        <taxon>Viridiplantae</taxon>
        <taxon>Streptophyta</taxon>
        <taxon>Embryophyta</taxon>
        <taxon>Tracheophyta</taxon>
        <taxon>Spermatophyta</taxon>
        <taxon>Magnoliopsida</taxon>
        <taxon>eudicotyledons</taxon>
        <taxon>Gunneridae</taxon>
        <taxon>Pentapetalae</taxon>
        <taxon>rosids</taxon>
        <taxon>fabids</taxon>
        <taxon>Rosales</taxon>
        <taxon>Rhamnaceae</taxon>
        <taxon>rhamnoid group</taxon>
        <taxon>Rhamneae</taxon>
        <taxon>Rhamnella</taxon>
    </lineage>
</organism>
<evidence type="ECO:0000256" key="1">
    <source>
        <dbReference type="ARBA" id="ARBA00004123"/>
    </source>
</evidence>
<evidence type="ECO:0000256" key="6">
    <source>
        <dbReference type="ARBA" id="ARBA00023163"/>
    </source>
</evidence>
<feature type="region of interest" description="Disordered" evidence="10">
    <location>
        <begin position="205"/>
        <end position="285"/>
    </location>
</feature>
<dbReference type="OrthoDB" id="60033at2759"/>
<evidence type="ECO:0000256" key="7">
    <source>
        <dbReference type="ARBA" id="ARBA00023242"/>
    </source>
</evidence>
<comment type="caution">
    <text evidence="8">Lacks conserved residue(s) required for the propagation of feature annotation.</text>
</comment>
<evidence type="ECO:0000256" key="2">
    <source>
        <dbReference type="ARBA" id="ARBA00010330"/>
    </source>
</evidence>
<keyword evidence="5" id="KW-0090">Biological rhythms</keyword>
<dbReference type="PANTHER" id="PTHR43874:SF117">
    <property type="entry name" value="TWO-COMPONENT RESPONSE REGULATOR-LIKE APRR3"/>
    <property type="match status" value="1"/>
</dbReference>
<evidence type="ECO:0000256" key="8">
    <source>
        <dbReference type="PROSITE-ProRule" id="PRU00169"/>
    </source>
</evidence>
<feature type="region of interest" description="Disordered" evidence="10">
    <location>
        <begin position="640"/>
        <end position="661"/>
    </location>
</feature>
<dbReference type="Gene3D" id="3.40.50.2300">
    <property type="match status" value="1"/>
</dbReference>
<dbReference type="InterPro" id="IPR045279">
    <property type="entry name" value="ARR-like"/>
</dbReference>
<comment type="caution">
    <text evidence="13">The sequence shown here is derived from an EMBL/GenBank/DDBJ whole genome shotgun (WGS) entry which is preliminary data.</text>
</comment>
<feature type="domain" description="Response regulatory" evidence="11">
    <location>
        <begin position="83"/>
        <end position="201"/>
    </location>
</feature>
<feature type="domain" description="CCT" evidence="12">
    <location>
        <begin position="702"/>
        <end position="744"/>
    </location>
</feature>
<evidence type="ECO:0000256" key="10">
    <source>
        <dbReference type="SAM" id="MobiDB-lite"/>
    </source>
</evidence>
<keyword evidence="3" id="KW-0902">Two-component regulatory system</keyword>
<evidence type="ECO:0000256" key="4">
    <source>
        <dbReference type="ARBA" id="ARBA00023015"/>
    </source>
</evidence>
<dbReference type="GO" id="GO:0005634">
    <property type="term" value="C:nucleus"/>
    <property type="evidence" value="ECO:0007669"/>
    <property type="project" value="UniProtKB-SubCell"/>
</dbReference>
<feature type="compositionally biased region" description="Low complexity" evidence="10">
    <location>
        <begin position="643"/>
        <end position="660"/>
    </location>
</feature>
<dbReference type="PROSITE" id="PS51017">
    <property type="entry name" value="CCT"/>
    <property type="match status" value="1"/>
</dbReference>
<dbReference type="Proteomes" id="UP000796880">
    <property type="component" value="Unassembled WGS sequence"/>
</dbReference>
<dbReference type="PROSITE" id="PS50110">
    <property type="entry name" value="RESPONSE_REGULATORY"/>
    <property type="match status" value="1"/>
</dbReference>
<dbReference type="Pfam" id="PF00072">
    <property type="entry name" value="Response_reg"/>
    <property type="match status" value="1"/>
</dbReference>
<dbReference type="InterPro" id="IPR011006">
    <property type="entry name" value="CheY-like_superfamily"/>
</dbReference>
<evidence type="ECO:0000256" key="5">
    <source>
        <dbReference type="ARBA" id="ARBA00023108"/>
    </source>
</evidence>
<comment type="similarity">
    <text evidence="2">Belongs to the ARR-like family.</text>
</comment>
<dbReference type="PANTHER" id="PTHR43874">
    <property type="entry name" value="TWO-COMPONENT RESPONSE REGULATOR"/>
    <property type="match status" value="1"/>
</dbReference>
<reference evidence="13" key="1">
    <citation type="submission" date="2020-03" db="EMBL/GenBank/DDBJ databases">
        <title>A high-quality chromosome-level genome assembly of a woody plant with both climbing and erect habits, Rhamnella rubrinervis.</title>
        <authorList>
            <person name="Lu Z."/>
            <person name="Yang Y."/>
            <person name="Zhu X."/>
            <person name="Sun Y."/>
        </authorList>
    </citation>
    <scope>NUCLEOTIDE SEQUENCE</scope>
    <source>
        <strain evidence="13">BYM</strain>
        <tissue evidence="13">Leaf</tissue>
    </source>
</reference>
<evidence type="ECO:0000256" key="9">
    <source>
        <dbReference type="PROSITE-ProRule" id="PRU00357"/>
    </source>
</evidence>
<evidence type="ECO:0000313" key="14">
    <source>
        <dbReference type="Proteomes" id="UP000796880"/>
    </source>
</evidence>
<feature type="compositionally biased region" description="Basic and acidic residues" evidence="10">
    <location>
        <begin position="225"/>
        <end position="242"/>
    </location>
</feature>
<dbReference type="EMBL" id="VOIH02000002">
    <property type="protein sequence ID" value="KAF3455085.1"/>
    <property type="molecule type" value="Genomic_DNA"/>
</dbReference>
<keyword evidence="4" id="KW-0805">Transcription regulation</keyword>
<evidence type="ECO:0000259" key="11">
    <source>
        <dbReference type="PROSITE" id="PS50110"/>
    </source>
</evidence>
<feature type="compositionally biased region" description="Low complexity" evidence="10">
    <location>
        <begin position="206"/>
        <end position="215"/>
    </location>
</feature>
<evidence type="ECO:0008006" key="15">
    <source>
        <dbReference type="Google" id="ProtNLM"/>
    </source>
</evidence>
<dbReference type="SMART" id="SM00448">
    <property type="entry name" value="REC"/>
    <property type="match status" value="1"/>
</dbReference>
<feature type="compositionally biased region" description="Polar residues" evidence="10">
    <location>
        <begin position="756"/>
        <end position="769"/>
    </location>
</feature>
<dbReference type="CDD" id="cd17582">
    <property type="entry name" value="psREC_PRR"/>
    <property type="match status" value="1"/>
</dbReference>
<dbReference type="FunFam" id="3.40.50.2300:FF:000214">
    <property type="entry name" value="Two-component response regulator-like PRR37"/>
    <property type="match status" value="1"/>
</dbReference>
<evidence type="ECO:0000313" key="13">
    <source>
        <dbReference type="EMBL" id="KAF3455085.1"/>
    </source>
</evidence>
<keyword evidence="14" id="KW-1185">Reference proteome</keyword>
<accession>A0A8K0HNY2</accession>